<dbReference type="InterPro" id="IPR002104">
    <property type="entry name" value="Integrase_catalytic"/>
</dbReference>
<name>A0A5S4VX01_9BRAD</name>
<dbReference type="Proteomes" id="UP000324853">
    <property type="component" value="Unassembled WGS sequence"/>
</dbReference>
<evidence type="ECO:0000313" key="5">
    <source>
        <dbReference type="Proteomes" id="UP000324853"/>
    </source>
</evidence>
<gene>
    <name evidence="4" type="ORF">FXB38_41960</name>
</gene>
<keyword evidence="2" id="KW-0233">DNA recombination</keyword>
<feature type="domain" description="Tyr recombinase" evidence="3">
    <location>
        <begin position="218"/>
        <end position="400"/>
    </location>
</feature>
<dbReference type="RefSeq" id="WP_148756698.1">
    <property type="nucleotide sequence ID" value="NZ_VSSR01000145.1"/>
</dbReference>
<proteinExistence type="predicted"/>
<dbReference type="SUPFAM" id="SSF56349">
    <property type="entry name" value="DNA breaking-rejoining enzymes"/>
    <property type="match status" value="1"/>
</dbReference>
<evidence type="ECO:0000259" key="3">
    <source>
        <dbReference type="PROSITE" id="PS51898"/>
    </source>
</evidence>
<dbReference type="AlphaFoldDB" id="A0A5S4VX01"/>
<dbReference type="InterPro" id="IPR011010">
    <property type="entry name" value="DNA_brk_join_enz"/>
</dbReference>
<comment type="caution">
    <text evidence="4">The sequence shown here is derived from an EMBL/GenBank/DDBJ whole genome shotgun (WGS) entry which is preliminary data.</text>
</comment>
<dbReference type="InterPro" id="IPR013762">
    <property type="entry name" value="Integrase-like_cat_sf"/>
</dbReference>
<dbReference type="Pfam" id="PF00589">
    <property type="entry name" value="Phage_integrase"/>
    <property type="match status" value="1"/>
</dbReference>
<keyword evidence="5" id="KW-1185">Reference proteome</keyword>
<dbReference type="EMBL" id="VSSR01000145">
    <property type="protein sequence ID" value="TYL70204.1"/>
    <property type="molecule type" value="Genomic_DNA"/>
</dbReference>
<evidence type="ECO:0000256" key="1">
    <source>
        <dbReference type="ARBA" id="ARBA00022908"/>
    </source>
</evidence>
<dbReference type="OrthoDB" id="67979at2"/>
<organism evidence="4 5">
    <name type="scientific">Bradyrhizobium cytisi</name>
    <dbReference type="NCBI Taxonomy" id="515489"/>
    <lineage>
        <taxon>Bacteria</taxon>
        <taxon>Pseudomonadati</taxon>
        <taxon>Pseudomonadota</taxon>
        <taxon>Alphaproteobacteria</taxon>
        <taxon>Hyphomicrobiales</taxon>
        <taxon>Nitrobacteraceae</taxon>
        <taxon>Bradyrhizobium</taxon>
    </lineage>
</organism>
<sequence length="407" mass="44137">MLIDLSRVGVSGPLSAFATGFADHMTRQGYNPHQTRLHLLLLNHLSNWLASEGLVVGELRTKEVERFQLSRDEAGYSFLRSIRAMQPILGYLRGLGIAPPASSPPVSGVLEAALARYRGYLILERGIRNASASRYIELMRPFLQTKVSPDGLTLDLRSLTAADVISFVVTNCPRLSPGTAGLTVSALRSLLGFLYVDGVIDRSLVSAVPTVPGRRLTGLPKGLAADQVQRLLASCDTSTRSGCRDFAVLTMLVRLGLRAGEVAKLQLEHIDWRGGEIVIAHSKGNRAERLPLPADVGEAIAAYLHHSRPASTQGRMVFARITAPHHALTTGAVTQIVRHAGERCGFEPIHAHRLRHTAATLMLRGGASLPEIGQLLRHRNAITTSIYAKVDRDALRSIARPWPGVVA</sequence>
<dbReference type="PANTHER" id="PTHR30349:SF90">
    <property type="entry name" value="TYROSINE RECOMBINASE XERD"/>
    <property type="match status" value="1"/>
</dbReference>
<dbReference type="InterPro" id="IPR050090">
    <property type="entry name" value="Tyrosine_recombinase_XerCD"/>
</dbReference>
<dbReference type="PANTHER" id="PTHR30349">
    <property type="entry name" value="PHAGE INTEGRASE-RELATED"/>
    <property type="match status" value="1"/>
</dbReference>
<dbReference type="PROSITE" id="PS51898">
    <property type="entry name" value="TYR_RECOMBINASE"/>
    <property type="match status" value="1"/>
</dbReference>
<evidence type="ECO:0000256" key="2">
    <source>
        <dbReference type="ARBA" id="ARBA00023172"/>
    </source>
</evidence>
<reference evidence="4 5" key="1">
    <citation type="submission" date="2019-08" db="EMBL/GenBank/DDBJ databases">
        <title>Bradyrhizobium hipponensis sp. nov., a rhizobium isolated from a Lupinus angustifolius root nodule in Tunisia.</title>
        <authorList>
            <person name="Off K."/>
            <person name="Rejili M."/>
            <person name="Mars M."/>
            <person name="Brachmann A."/>
            <person name="Marin M."/>
        </authorList>
    </citation>
    <scope>NUCLEOTIDE SEQUENCE [LARGE SCALE GENOMIC DNA]</scope>
    <source>
        <strain evidence="4 5">CTAW11</strain>
    </source>
</reference>
<dbReference type="GO" id="GO:0006310">
    <property type="term" value="P:DNA recombination"/>
    <property type="evidence" value="ECO:0007669"/>
    <property type="project" value="UniProtKB-KW"/>
</dbReference>
<dbReference type="GO" id="GO:0003677">
    <property type="term" value="F:DNA binding"/>
    <property type="evidence" value="ECO:0007669"/>
    <property type="project" value="InterPro"/>
</dbReference>
<evidence type="ECO:0000313" key="4">
    <source>
        <dbReference type="EMBL" id="TYL70204.1"/>
    </source>
</evidence>
<keyword evidence="1" id="KW-0229">DNA integration</keyword>
<dbReference type="GO" id="GO:0015074">
    <property type="term" value="P:DNA integration"/>
    <property type="evidence" value="ECO:0007669"/>
    <property type="project" value="UniProtKB-KW"/>
</dbReference>
<protein>
    <submittedName>
        <fullName evidence="4">Tyrosine-type recombinase/integrase</fullName>
    </submittedName>
</protein>
<dbReference type="Gene3D" id="1.10.443.10">
    <property type="entry name" value="Intergrase catalytic core"/>
    <property type="match status" value="1"/>
</dbReference>
<dbReference type="CDD" id="cd01188">
    <property type="entry name" value="INT_RitA_C_like"/>
    <property type="match status" value="1"/>
</dbReference>
<accession>A0A5S4VX01</accession>